<protein>
    <recommendedName>
        <fullName evidence="6">AMP-dependent synthetase/ligase domain-containing protein</fullName>
    </recommendedName>
</protein>
<dbReference type="InterPro" id="IPR000873">
    <property type="entry name" value="AMP-dep_synth/lig_dom"/>
</dbReference>
<dbReference type="Gene3D" id="3.30.300.30">
    <property type="match status" value="1"/>
</dbReference>
<name>A0A381YRB5_9ZZZZ</name>
<comment type="similarity">
    <text evidence="1">Belongs to the ATP-dependent AMP-binding enzyme family.</text>
</comment>
<dbReference type="CDD" id="cd17631">
    <property type="entry name" value="FACL_FadD13-like"/>
    <property type="match status" value="1"/>
</dbReference>
<dbReference type="SUPFAM" id="SSF56801">
    <property type="entry name" value="Acetyl-CoA synthetase-like"/>
    <property type="match status" value="1"/>
</dbReference>
<dbReference type="EMBL" id="UINC01018865">
    <property type="protein sequence ID" value="SVA79555.1"/>
    <property type="molecule type" value="Genomic_DNA"/>
</dbReference>
<accession>A0A381YRB5</accession>
<dbReference type="InterPro" id="IPR045851">
    <property type="entry name" value="AMP-bd_C_sf"/>
</dbReference>
<dbReference type="NCBIfam" id="NF004837">
    <property type="entry name" value="PRK06187.1"/>
    <property type="match status" value="1"/>
</dbReference>
<evidence type="ECO:0008006" key="6">
    <source>
        <dbReference type="Google" id="ProtNLM"/>
    </source>
</evidence>
<evidence type="ECO:0000259" key="3">
    <source>
        <dbReference type="Pfam" id="PF00501"/>
    </source>
</evidence>
<dbReference type="PANTHER" id="PTHR43201">
    <property type="entry name" value="ACYL-COA SYNTHETASE"/>
    <property type="match status" value="1"/>
</dbReference>
<dbReference type="Pfam" id="PF00501">
    <property type="entry name" value="AMP-binding"/>
    <property type="match status" value="1"/>
</dbReference>
<dbReference type="InterPro" id="IPR025110">
    <property type="entry name" value="AMP-bd_C"/>
</dbReference>
<feature type="domain" description="AMP-binding enzyme C-terminal" evidence="4">
    <location>
        <begin position="425"/>
        <end position="500"/>
    </location>
</feature>
<feature type="domain" description="AMP-dependent synthetase/ligase" evidence="3">
    <location>
        <begin position="9"/>
        <end position="375"/>
    </location>
</feature>
<dbReference type="PROSITE" id="PS00455">
    <property type="entry name" value="AMP_BINDING"/>
    <property type="match status" value="1"/>
</dbReference>
<organism evidence="5">
    <name type="scientific">marine metagenome</name>
    <dbReference type="NCBI Taxonomy" id="408172"/>
    <lineage>
        <taxon>unclassified sequences</taxon>
        <taxon>metagenomes</taxon>
        <taxon>ecological metagenomes</taxon>
    </lineage>
</organism>
<reference evidence="5" key="1">
    <citation type="submission" date="2018-05" db="EMBL/GenBank/DDBJ databases">
        <authorList>
            <person name="Lanie J.A."/>
            <person name="Ng W.-L."/>
            <person name="Kazmierczak K.M."/>
            <person name="Andrzejewski T.M."/>
            <person name="Davidsen T.M."/>
            <person name="Wayne K.J."/>
            <person name="Tettelin H."/>
            <person name="Glass J.I."/>
            <person name="Rusch D."/>
            <person name="Podicherti R."/>
            <person name="Tsui H.-C.T."/>
            <person name="Winkler M.E."/>
        </authorList>
    </citation>
    <scope>NUCLEOTIDE SEQUENCE</scope>
</reference>
<dbReference type="InterPro" id="IPR042099">
    <property type="entry name" value="ANL_N_sf"/>
</dbReference>
<gene>
    <name evidence="5" type="ORF">METZ01_LOCUS132409</name>
</gene>
<evidence type="ECO:0000313" key="5">
    <source>
        <dbReference type="EMBL" id="SVA79555.1"/>
    </source>
</evidence>
<dbReference type="InterPro" id="IPR020845">
    <property type="entry name" value="AMP-binding_CS"/>
</dbReference>
<sequence>MMTPLSALDRVVRLHGNRPAIIDQEQSFTWSEHINRISRIAGFLFKLGVGPGDRFGIICENSFRYTELLHAGYWGGATPVPINHRLAPPEILHILEDAECVLLALGKDFLSLLDAEEISPWRDRCFYIGPNQGALQQPQYEKLLATADAAVQHHADENDLALLLYTGGTTGRSKGVQLSHRNIVANGMQMAIAMKADKTDIYLHAAPMFHAADLLCTAFTLTGAAHSYLPVFSPSKTLELIQQYKITVTMMAPTMIIMCLTDGSFGKYDTSRMRMMLYGSSPMAAEWVQKSIEGFQGTEIVQGYGLTETSPILTFLDWEDHKGAIETGKTEILRAAGRPVVGLDMRITDDNGDEVPLGEAGEVTVKGPQVSIGYLNRPDENAKSFRNGWFHTGDVGRMDEEGIMYLLDRKKDMIVSGGENIYTSEVEAALYQHPVVQECAVIGVPDEKFGEALFAVIVTSPGSTLTQTEVINHCRDRIGGFKIPRQMDFVKEMPKSAMGKILKNDLRRVYGSITN</sequence>
<dbReference type="PANTHER" id="PTHR43201:SF5">
    <property type="entry name" value="MEDIUM-CHAIN ACYL-COA LIGASE ACSF2, MITOCHONDRIAL"/>
    <property type="match status" value="1"/>
</dbReference>
<evidence type="ECO:0000256" key="1">
    <source>
        <dbReference type="ARBA" id="ARBA00006432"/>
    </source>
</evidence>
<dbReference type="Pfam" id="PF13193">
    <property type="entry name" value="AMP-binding_C"/>
    <property type="match status" value="1"/>
</dbReference>
<evidence type="ECO:0000256" key="2">
    <source>
        <dbReference type="ARBA" id="ARBA00022598"/>
    </source>
</evidence>
<proteinExistence type="inferred from homology"/>
<dbReference type="AlphaFoldDB" id="A0A381YRB5"/>
<dbReference type="GO" id="GO:0031956">
    <property type="term" value="F:medium-chain fatty acid-CoA ligase activity"/>
    <property type="evidence" value="ECO:0007669"/>
    <property type="project" value="TreeGrafter"/>
</dbReference>
<evidence type="ECO:0000259" key="4">
    <source>
        <dbReference type="Pfam" id="PF13193"/>
    </source>
</evidence>
<dbReference type="Gene3D" id="3.40.50.12780">
    <property type="entry name" value="N-terminal domain of ligase-like"/>
    <property type="match status" value="1"/>
</dbReference>
<dbReference type="FunFam" id="3.30.300.30:FF:000008">
    <property type="entry name" value="2,3-dihydroxybenzoate-AMP ligase"/>
    <property type="match status" value="1"/>
</dbReference>
<dbReference type="GO" id="GO:0006631">
    <property type="term" value="P:fatty acid metabolic process"/>
    <property type="evidence" value="ECO:0007669"/>
    <property type="project" value="TreeGrafter"/>
</dbReference>
<keyword evidence="2" id="KW-0436">Ligase</keyword>